<feature type="transmembrane region" description="Helical" evidence="8">
    <location>
        <begin position="84"/>
        <end position="103"/>
    </location>
</feature>
<feature type="transmembrane region" description="Helical" evidence="8">
    <location>
        <begin position="330"/>
        <end position="350"/>
    </location>
</feature>
<dbReference type="PROSITE" id="PS50850">
    <property type="entry name" value="MFS"/>
    <property type="match status" value="1"/>
</dbReference>
<dbReference type="PATRIC" id="fig|345073.21.peg.3382"/>
<feature type="transmembrane region" description="Helical" evidence="8">
    <location>
        <begin position="115"/>
        <end position="136"/>
    </location>
</feature>
<dbReference type="eggNOG" id="COG2814">
    <property type="taxonomic scope" value="Bacteria"/>
</dbReference>
<dbReference type="InterPro" id="IPR011701">
    <property type="entry name" value="MFS"/>
</dbReference>
<dbReference type="PANTHER" id="PTHR43528">
    <property type="entry name" value="ALPHA-KETOGLUTARATE PERMEASE"/>
    <property type="match status" value="1"/>
</dbReference>
<keyword evidence="3" id="KW-1003">Cell membrane</keyword>
<organism evidence="10 11">
    <name type="scientific">Vibrio cholerae serotype O1 (strain ATCC 39541 / Classical Ogawa 395 / O395)</name>
    <dbReference type="NCBI Taxonomy" id="345073"/>
    <lineage>
        <taxon>Bacteria</taxon>
        <taxon>Pseudomonadati</taxon>
        <taxon>Pseudomonadota</taxon>
        <taxon>Gammaproteobacteria</taxon>
        <taxon>Vibrionales</taxon>
        <taxon>Vibrionaceae</taxon>
        <taxon>Vibrio</taxon>
    </lineage>
</organism>
<feature type="transmembrane region" description="Helical" evidence="8">
    <location>
        <begin position="16"/>
        <end position="39"/>
    </location>
</feature>
<evidence type="ECO:0000256" key="8">
    <source>
        <dbReference type="SAM" id="Phobius"/>
    </source>
</evidence>
<evidence type="ECO:0000259" key="9">
    <source>
        <dbReference type="PROSITE" id="PS50850"/>
    </source>
</evidence>
<dbReference type="Gene3D" id="1.20.1250.20">
    <property type="entry name" value="MFS general substrate transporter like domains"/>
    <property type="match status" value="2"/>
</dbReference>
<evidence type="ECO:0000256" key="5">
    <source>
        <dbReference type="ARBA" id="ARBA00022847"/>
    </source>
</evidence>
<dbReference type="FunFam" id="1.20.1250.20:FF:000542">
    <property type="entry name" value="Sugar transporter family protein"/>
    <property type="match status" value="1"/>
</dbReference>
<keyword evidence="10" id="KW-0762">Sugar transport</keyword>
<keyword evidence="6 8" id="KW-1133">Transmembrane helix</keyword>
<keyword evidence="5" id="KW-0769">Symport</keyword>
<evidence type="ECO:0000313" key="11">
    <source>
        <dbReference type="Proteomes" id="UP000000249"/>
    </source>
</evidence>
<name>A0A0H3AER1_VIBC3</name>
<dbReference type="GO" id="GO:0015293">
    <property type="term" value="F:symporter activity"/>
    <property type="evidence" value="ECO:0007669"/>
    <property type="project" value="UniProtKB-KW"/>
</dbReference>
<dbReference type="KEGG" id="vcr:VC395_A0643"/>
<evidence type="ECO:0000256" key="4">
    <source>
        <dbReference type="ARBA" id="ARBA00022692"/>
    </source>
</evidence>
<dbReference type="InterPro" id="IPR020846">
    <property type="entry name" value="MFS_dom"/>
</dbReference>
<feature type="transmembrane region" description="Helical" evidence="8">
    <location>
        <begin position="231"/>
        <end position="249"/>
    </location>
</feature>
<gene>
    <name evidence="10" type="ordered locus">VC0395_0610</name>
</gene>
<dbReference type="Proteomes" id="UP000000249">
    <property type="component" value="Chromosome 2"/>
</dbReference>
<dbReference type="PANTHER" id="PTHR43528:SF1">
    <property type="entry name" value="ALPHA-KETOGLUTARATE PERMEASE"/>
    <property type="match status" value="1"/>
</dbReference>
<feature type="transmembrane region" description="Helical" evidence="8">
    <location>
        <begin position="362"/>
        <end position="384"/>
    </location>
</feature>
<evidence type="ECO:0000256" key="7">
    <source>
        <dbReference type="ARBA" id="ARBA00023136"/>
    </source>
</evidence>
<feature type="transmembrane region" description="Helical" evidence="8">
    <location>
        <begin position="269"/>
        <end position="288"/>
    </location>
</feature>
<keyword evidence="2" id="KW-0813">Transport</keyword>
<keyword evidence="7 8" id="KW-0472">Membrane</keyword>
<feature type="transmembrane region" description="Helical" evidence="8">
    <location>
        <begin position="174"/>
        <end position="194"/>
    </location>
</feature>
<dbReference type="Pfam" id="PF07690">
    <property type="entry name" value="MFS_1"/>
    <property type="match status" value="1"/>
</dbReference>
<dbReference type="GO" id="GO:0005886">
    <property type="term" value="C:plasma membrane"/>
    <property type="evidence" value="ECO:0007669"/>
    <property type="project" value="UniProtKB-SubCell"/>
</dbReference>
<keyword evidence="4 8" id="KW-0812">Transmembrane</keyword>
<evidence type="ECO:0000256" key="6">
    <source>
        <dbReference type="ARBA" id="ARBA00022989"/>
    </source>
</evidence>
<dbReference type="InterPro" id="IPR051084">
    <property type="entry name" value="H+-coupled_symporters"/>
</dbReference>
<dbReference type="SUPFAM" id="SSF103473">
    <property type="entry name" value="MFS general substrate transporter"/>
    <property type="match status" value="1"/>
</dbReference>
<evidence type="ECO:0000256" key="2">
    <source>
        <dbReference type="ARBA" id="ARBA00022448"/>
    </source>
</evidence>
<reference evidence="10 11" key="1">
    <citation type="submission" date="2007-03" db="EMBL/GenBank/DDBJ databases">
        <authorList>
            <person name="Heidelberg J."/>
        </authorList>
    </citation>
    <scope>NUCLEOTIDE SEQUENCE [LARGE SCALE GENOMIC DNA]</scope>
    <source>
        <strain evidence="11">ATCC 39541 / Classical Ogawa 395 / O395</strain>
    </source>
</reference>
<dbReference type="OrthoDB" id="4474610at2"/>
<dbReference type="InterPro" id="IPR036259">
    <property type="entry name" value="MFS_trans_sf"/>
</dbReference>
<dbReference type="KEGG" id="vco:VC0395_0610"/>
<feature type="transmembrane region" description="Helical" evidence="8">
    <location>
        <begin position="59"/>
        <end position="77"/>
    </location>
</feature>
<comment type="subcellular location">
    <subcellularLocation>
        <location evidence="1">Cell membrane</location>
        <topology evidence="1">Multi-pass membrane protein</topology>
    </subcellularLocation>
</comment>
<evidence type="ECO:0000256" key="3">
    <source>
        <dbReference type="ARBA" id="ARBA00022475"/>
    </source>
</evidence>
<dbReference type="RefSeq" id="WP_000208548.1">
    <property type="nucleotide sequence ID" value="NC_009456.1"/>
</dbReference>
<protein>
    <submittedName>
        <fullName evidence="10">Sugar transporter family protein</fullName>
    </submittedName>
</protein>
<dbReference type="CDD" id="cd17316">
    <property type="entry name" value="MFS_SV2_like"/>
    <property type="match status" value="1"/>
</dbReference>
<feature type="domain" description="Major facilitator superfamily (MFS) profile" evidence="9">
    <location>
        <begin position="18"/>
        <end position="416"/>
    </location>
</feature>
<dbReference type="AlphaFoldDB" id="A0A0H3AER1"/>
<feature type="transmembrane region" description="Helical" evidence="8">
    <location>
        <begin position="390"/>
        <end position="409"/>
    </location>
</feature>
<evidence type="ECO:0000256" key="1">
    <source>
        <dbReference type="ARBA" id="ARBA00004651"/>
    </source>
</evidence>
<sequence>MTTKKHMSEVPMIQRVAAYLAILVGYFFYCYNFVIIDYVRPYIVEAYEGISLSDTAQFYTWQSVGALIGALSCAWFAGRFGKKYTLITITALNGGATIVNMMFTDYATWAAMRFIIGLSLGGYFTVAVSLMIGLFTPTVRGKLTAFASSMFSVALMVMGAYAAFISSIDAPWESLMWVGGIPPLAAAFAMVFVLPSDKNVIAYGEEDSSANTGQNTPAKKGSWGEMLSKPYRLLTITCLLLAGLNFYGFQFFSGFVTTYLKEVRQFDGATIGVIFSISAFGSLFGAWVWGAVADKFGRKVNAFGFILAGIMASIFFIAPSDLMIGSLNMLAILGLIYNFGLSSSAVWGGYFSELFPAHLRSYGAALFHGGRIIGMWAPMVLIFIKERTDLQTAMWGSPIVWIVAGLLWLSLPETLKGGLFDKRKSNQPANA</sequence>
<accession>A0A0H3AER1</accession>
<evidence type="ECO:0000313" key="10">
    <source>
        <dbReference type="EMBL" id="ABQ18861.1"/>
    </source>
</evidence>
<feature type="transmembrane region" description="Helical" evidence="8">
    <location>
        <begin position="143"/>
        <end position="168"/>
    </location>
</feature>
<feature type="transmembrane region" description="Helical" evidence="8">
    <location>
        <begin position="300"/>
        <end position="318"/>
    </location>
</feature>
<dbReference type="EMBL" id="CP000626">
    <property type="protein sequence ID" value="ABQ18861.1"/>
    <property type="molecule type" value="Genomic_DNA"/>
</dbReference>
<proteinExistence type="predicted"/>